<evidence type="ECO:0000313" key="2">
    <source>
        <dbReference type="EMBL" id="CAF5030507.1"/>
    </source>
</evidence>
<proteinExistence type="predicted"/>
<evidence type="ECO:0000313" key="3">
    <source>
        <dbReference type="Proteomes" id="UP000676336"/>
    </source>
</evidence>
<organism evidence="2 3">
    <name type="scientific">Rotaria magnacalcarata</name>
    <dbReference type="NCBI Taxonomy" id="392030"/>
    <lineage>
        <taxon>Eukaryota</taxon>
        <taxon>Metazoa</taxon>
        <taxon>Spiralia</taxon>
        <taxon>Gnathifera</taxon>
        <taxon>Rotifera</taxon>
        <taxon>Eurotatoria</taxon>
        <taxon>Bdelloidea</taxon>
        <taxon>Philodinida</taxon>
        <taxon>Philodinidae</taxon>
        <taxon>Rotaria</taxon>
    </lineage>
</organism>
<dbReference type="AlphaFoldDB" id="A0A8S3E3F5"/>
<evidence type="ECO:0000313" key="1">
    <source>
        <dbReference type="EMBL" id="CAF5021171.1"/>
    </source>
</evidence>
<reference evidence="2" key="1">
    <citation type="submission" date="2021-02" db="EMBL/GenBank/DDBJ databases">
        <authorList>
            <person name="Nowell W R."/>
        </authorList>
    </citation>
    <scope>NUCLEOTIDE SEQUENCE</scope>
</reference>
<comment type="caution">
    <text evidence="2">The sequence shown here is derived from an EMBL/GenBank/DDBJ whole genome shotgun (WGS) entry which is preliminary data.</text>
</comment>
<dbReference type="EMBL" id="CAJOBI010216344">
    <property type="protein sequence ID" value="CAF5030507.1"/>
    <property type="molecule type" value="Genomic_DNA"/>
</dbReference>
<dbReference type="EMBL" id="CAJOBI010212370">
    <property type="protein sequence ID" value="CAF5021171.1"/>
    <property type="molecule type" value="Genomic_DNA"/>
</dbReference>
<sequence length="35" mass="3813">MGTHVLTGNAKGIVICTGENSEFGKVFQMMQQQEV</sequence>
<name>A0A8S3E3F5_9BILA</name>
<protein>
    <submittedName>
        <fullName evidence="2">Uncharacterized protein</fullName>
    </submittedName>
</protein>
<gene>
    <name evidence="1" type="ORF">SMN809_LOCUS57652</name>
    <name evidence="2" type="ORF">SMN809_LOCUS58087</name>
</gene>
<feature type="non-terminal residue" evidence="2">
    <location>
        <position position="1"/>
    </location>
</feature>
<accession>A0A8S3E3F5</accession>
<dbReference type="Gene3D" id="2.70.150.10">
    <property type="entry name" value="Calcium-transporting ATPase, cytoplasmic transduction domain A"/>
    <property type="match status" value="1"/>
</dbReference>
<dbReference type="Proteomes" id="UP000676336">
    <property type="component" value="Unassembled WGS sequence"/>
</dbReference>